<dbReference type="Gene3D" id="2.30.40.10">
    <property type="entry name" value="Urease, subunit C, domain 1"/>
    <property type="match status" value="1"/>
</dbReference>
<dbReference type="InterPro" id="IPR051781">
    <property type="entry name" value="Metallo-dep_Hydrolase"/>
</dbReference>
<dbReference type="STRING" id="930128.SAMN05192532_102121"/>
<dbReference type="CDD" id="cd01299">
    <property type="entry name" value="Met_dep_hydrolase_A"/>
    <property type="match status" value="1"/>
</dbReference>
<organism evidence="2 3">
    <name type="scientific">Alteribacillus iranensis</name>
    <dbReference type="NCBI Taxonomy" id="930128"/>
    <lineage>
        <taxon>Bacteria</taxon>
        <taxon>Bacillati</taxon>
        <taxon>Bacillota</taxon>
        <taxon>Bacilli</taxon>
        <taxon>Bacillales</taxon>
        <taxon>Bacillaceae</taxon>
        <taxon>Alteribacillus</taxon>
    </lineage>
</organism>
<dbReference type="InterPro" id="IPR032466">
    <property type="entry name" value="Metal_Hydrolase"/>
</dbReference>
<dbReference type="PANTHER" id="PTHR43135">
    <property type="entry name" value="ALPHA-D-RIBOSE 1-METHYLPHOSPHONATE 5-TRIPHOSPHATE DIPHOSPHATASE"/>
    <property type="match status" value="1"/>
</dbReference>
<dbReference type="Pfam" id="PF01979">
    <property type="entry name" value="Amidohydro_1"/>
    <property type="match status" value="1"/>
</dbReference>
<sequence>MEKNKIILKNCFIVDVNKENHITSGAIVVRDGKIAWLGHTTDIEWTEKSAKVIDLKGLTVVPGLINVHVHLCLSGEANPNLLNQSDIETTINVMDNSNKTLSGGVTTIRDCGCSNSAAIEVSKAIESKKIKGPRIVSTGRALLMTGGHGRFLGREVDGVENLRQAAREEIKAGAKALKVIATGGVLSPGTEIGAPELNYEEISAVVEEARKRGITVAAHAIGTTGIMNAIRAGVDSIEHGSYLTNDGIDLMKEKGIFHIPTLTAYHRVVENSNNSKMDSTTVQKANQAHDDNMKSFINSRQAGVKFATGTDAGTPYNPHGNIHMEMRLMEESGVSKIDILRAATIKGAELLQLEDRVGSISENKIADIIAVEGNPLENMDAIKNIKLVIKEGDIVYSTLQ</sequence>
<name>A0A1I2B975_9BACI</name>
<dbReference type="SUPFAM" id="SSF51338">
    <property type="entry name" value="Composite domain of metallo-dependent hydrolases"/>
    <property type="match status" value="1"/>
</dbReference>
<dbReference type="AlphaFoldDB" id="A0A1I2B975"/>
<dbReference type="RefSeq" id="WP_177194693.1">
    <property type="nucleotide sequence ID" value="NZ_FONT01000002.1"/>
</dbReference>
<protein>
    <submittedName>
        <fullName evidence="2">Imidazolonepropionase</fullName>
    </submittedName>
</protein>
<dbReference type="PANTHER" id="PTHR43135:SF3">
    <property type="entry name" value="ALPHA-D-RIBOSE 1-METHYLPHOSPHONATE 5-TRIPHOSPHATE DIPHOSPHATASE"/>
    <property type="match status" value="1"/>
</dbReference>
<dbReference type="InterPro" id="IPR011059">
    <property type="entry name" value="Metal-dep_hydrolase_composite"/>
</dbReference>
<dbReference type="InterPro" id="IPR006680">
    <property type="entry name" value="Amidohydro-rel"/>
</dbReference>
<reference evidence="2 3" key="1">
    <citation type="submission" date="2016-10" db="EMBL/GenBank/DDBJ databases">
        <authorList>
            <person name="de Groot N.N."/>
        </authorList>
    </citation>
    <scope>NUCLEOTIDE SEQUENCE [LARGE SCALE GENOMIC DNA]</scope>
    <source>
        <strain evidence="2 3">DSM 23995</strain>
    </source>
</reference>
<dbReference type="InterPro" id="IPR057744">
    <property type="entry name" value="OTAase-like"/>
</dbReference>
<dbReference type="Gene3D" id="3.20.20.140">
    <property type="entry name" value="Metal-dependent hydrolases"/>
    <property type="match status" value="1"/>
</dbReference>
<evidence type="ECO:0000313" key="3">
    <source>
        <dbReference type="Proteomes" id="UP000199516"/>
    </source>
</evidence>
<proteinExistence type="predicted"/>
<keyword evidence="3" id="KW-1185">Reference proteome</keyword>
<gene>
    <name evidence="2" type="ORF">SAMN05192532_102121</name>
</gene>
<dbReference type="EMBL" id="FONT01000002">
    <property type="protein sequence ID" value="SFE51863.1"/>
    <property type="molecule type" value="Genomic_DNA"/>
</dbReference>
<feature type="domain" description="Amidohydrolase-related" evidence="1">
    <location>
        <begin position="59"/>
        <end position="395"/>
    </location>
</feature>
<evidence type="ECO:0000259" key="1">
    <source>
        <dbReference type="Pfam" id="PF01979"/>
    </source>
</evidence>
<evidence type="ECO:0000313" key="2">
    <source>
        <dbReference type="EMBL" id="SFE51863.1"/>
    </source>
</evidence>
<dbReference type="GO" id="GO:0016810">
    <property type="term" value="F:hydrolase activity, acting on carbon-nitrogen (but not peptide) bonds"/>
    <property type="evidence" value="ECO:0007669"/>
    <property type="project" value="InterPro"/>
</dbReference>
<accession>A0A1I2B975</accession>
<dbReference type="Proteomes" id="UP000199516">
    <property type="component" value="Unassembled WGS sequence"/>
</dbReference>
<dbReference type="SUPFAM" id="SSF51556">
    <property type="entry name" value="Metallo-dependent hydrolases"/>
    <property type="match status" value="1"/>
</dbReference>